<dbReference type="SUPFAM" id="SSF53067">
    <property type="entry name" value="Actin-like ATPase domain"/>
    <property type="match status" value="1"/>
</dbReference>
<comment type="similarity">
    <text evidence="1">Belongs to the FGGY kinase family.</text>
</comment>
<gene>
    <name evidence="5" type="ORF">RDB_LOCUS124978</name>
</gene>
<dbReference type="AlphaFoldDB" id="A0A8H3H8I4"/>
<dbReference type="InterPro" id="IPR018484">
    <property type="entry name" value="FGGY_N"/>
</dbReference>
<dbReference type="GO" id="GO:0046167">
    <property type="term" value="P:glycerol-3-phosphate biosynthetic process"/>
    <property type="evidence" value="ECO:0007669"/>
    <property type="project" value="TreeGrafter"/>
</dbReference>
<dbReference type="GO" id="GO:0004370">
    <property type="term" value="F:glycerol kinase activity"/>
    <property type="evidence" value="ECO:0007669"/>
    <property type="project" value="TreeGrafter"/>
</dbReference>
<comment type="caution">
    <text evidence="5">The sequence shown here is derived from an EMBL/GenBank/DDBJ whole genome shotgun (WGS) entry which is preliminary data.</text>
</comment>
<evidence type="ECO:0000313" key="5">
    <source>
        <dbReference type="EMBL" id="CAE6487354.1"/>
    </source>
</evidence>
<dbReference type="Proteomes" id="UP000663843">
    <property type="component" value="Unassembled WGS sequence"/>
</dbReference>
<proteinExistence type="inferred from homology"/>
<sequence length="85" mass="9452">MISKQGEFVGAIDCGTTSARFLVFDEFANVVAEHQSEFPQYYEHPGWHSHDPKEIQEVCESCVAETIKKLESQGYAADSVKAIGK</sequence>
<evidence type="ECO:0000313" key="6">
    <source>
        <dbReference type="Proteomes" id="UP000663843"/>
    </source>
</evidence>
<dbReference type="GO" id="GO:0006641">
    <property type="term" value="P:triglyceride metabolic process"/>
    <property type="evidence" value="ECO:0007669"/>
    <property type="project" value="TreeGrafter"/>
</dbReference>
<evidence type="ECO:0000256" key="1">
    <source>
        <dbReference type="ARBA" id="ARBA00009156"/>
    </source>
</evidence>
<dbReference type="Pfam" id="PF00370">
    <property type="entry name" value="FGGY_N"/>
    <property type="match status" value="1"/>
</dbReference>
<dbReference type="Gene3D" id="3.30.420.40">
    <property type="match status" value="1"/>
</dbReference>
<organism evidence="5 6">
    <name type="scientific">Rhizoctonia solani</name>
    <dbReference type="NCBI Taxonomy" id="456999"/>
    <lineage>
        <taxon>Eukaryota</taxon>
        <taxon>Fungi</taxon>
        <taxon>Dikarya</taxon>
        <taxon>Basidiomycota</taxon>
        <taxon>Agaricomycotina</taxon>
        <taxon>Agaricomycetes</taxon>
        <taxon>Cantharellales</taxon>
        <taxon>Ceratobasidiaceae</taxon>
        <taxon>Rhizoctonia</taxon>
    </lineage>
</organism>
<feature type="domain" description="Carbohydrate kinase FGGY N-terminal" evidence="4">
    <location>
        <begin position="10"/>
        <end position="84"/>
    </location>
</feature>
<evidence type="ECO:0000259" key="4">
    <source>
        <dbReference type="Pfam" id="PF00370"/>
    </source>
</evidence>
<evidence type="ECO:0000256" key="3">
    <source>
        <dbReference type="ARBA" id="ARBA00022777"/>
    </source>
</evidence>
<dbReference type="InterPro" id="IPR043129">
    <property type="entry name" value="ATPase_NBD"/>
</dbReference>
<reference evidence="5" key="1">
    <citation type="submission" date="2021-01" db="EMBL/GenBank/DDBJ databases">
        <authorList>
            <person name="Kaushik A."/>
        </authorList>
    </citation>
    <scope>NUCLEOTIDE SEQUENCE</scope>
    <source>
        <strain evidence="5">AG2-2IIIB</strain>
    </source>
</reference>
<dbReference type="PANTHER" id="PTHR10196:SF69">
    <property type="entry name" value="GLYCEROL KINASE"/>
    <property type="match status" value="1"/>
</dbReference>
<keyword evidence="3" id="KW-0418">Kinase</keyword>
<keyword evidence="2" id="KW-0808">Transferase</keyword>
<dbReference type="PANTHER" id="PTHR10196">
    <property type="entry name" value="SUGAR KINASE"/>
    <property type="match status" value="1"/>
</dbReference>
<name>A0A8H3H8I4_9AGAM</name>
<evidence type="ECO:0000256" key="2">
    <source>
        <dbReference type="ARBA" id="ARBA00022679"/>
    </source>
</evidence>
<protein>
    <recommendedName>
        <fullName evidence="4">Carbohydrate kinase FGGY N-terminal domain-containing protein</fullName>
    </recommendedName>
</protein>
<dbReference type="GO" id="GO:0006071">
    <property type="term" value="P:glycerol metabolic process"/>
    <property type="evidence" value="ECO:0007669"/>
    <property type="project" value="TreeGrafter"/>
</dbReference>
<dbReference type="EMBL" id="CAJMWT010004259">
    <property type="protein sequence ID" value="CAE6487354.1"/>
    <property type="molecule type" value="Genomic_DNA"/>
</dbReference>
<dbReference type="GO" id="GO:0005739">
    <property type="term" value="C:mitochondrion"/>
    <property type="evidence" value="ECO:0007669"/>
    <property type="project" value="TreeGrafter"/>
</dbReference>
<accession>A0A8H3H8I4</accession>